<organism evidence="1">
    <name type="scientific">viral metagenome</name>
    <dbReference type="NCBI Taxonomy" id="1070528"/>
    <lineage>
        <taxon>unclassified sequences</taxon>
        <taxon>metagenomes</taxon>
        <taxon>organismal metagenomes</taxon>
    </lineage>
</organism>
<proteinExistence type="predicted"/>
<name>A0A6C0CDZ4_9ZZZZ</name>
<sequence length="217" mass="24636">MPITEQQKELLIQYKDKAFISSVLAEESNNYFTFIKNLINIPLIVTNSAMVIINAIIVDQELLKVLNIILNSSTGLILSLISNFKVYEHIQLFHQVKGKFNKLSHVIDNKLTNDSDKITSEFITNIIEDYDQIYDGMEYTFPASIKKRIKKQYEGKLTLPVSLSIDIVELCNKPTCCSNDKYVQTPTTTPANTPSITFTTENKNLDKNYINVSVSNS</sequence>
<accession>A0A6C0CDZ4</accession>
<reference evidence="1" key="1">
    <citation type="journal article" date="2020" name="Nature">
        <title>Giant virus diversity and host interactions through global metagenomics.</title>
        <authorList>
            <person name="Schulz F."/>
            <person name="Roux S."/>
            <person name="Paez-Espino D."/>
            <person name="Jungbluth S."/>
            <person name="Walsh D.A."/>
            <person name="Denef V.J."/>
            <person name="McMahon K.D."/>
            <person name="Konstantinidis K.T."/>
            <person name="Eloe-Fadrosh E.A."/>
            <person name="Kyrpides N.C."/>
            <person name="Woyke T."/>
        </authorList>
    </citation>
    <scope>NUCLEOTIDE SEQUENCE</scope>
    <source>
        <strain evidence="1">GVMAG-M-3300020727-4</strain>
    </source>
</reference>
<dbReference type="AlphaFoldDB" id="A0A6C0CDZ4"/>
<evidence type="ECO:0000313" key="1">
    <source>
        <dbReference type="EMBL" id="QHT02966.1"/>
    </source>
</evidence>
<dbReference type="EMBL" id="MN739403">
    <property type="protein sequence ID" value="QHT02966.1"/>
    <property type="molecule type" value="Genomic_DNA"/>
</dbReference>
<protein>
    <submittedName>
        <fullName evidence="1">Uncharacterized protein</fullName>
    </submittedName>
</protein>